<keyword evidence="4" id="KW-1185">Reference proteome</keyword>
<sequence>MKIRFFPDRIDKKSAEDAKLDPNKCLFKYKEFKKQLQKDLQKAQKHIGEDPTAEINFYLCVEHNYIDKENMPILVVGTPSGNWKNYLKKRIKEHKNIDALGTLKFEEVKDGANLVELTIEKGKAKRKIIKKQLDKWLMPGGFEISFGGDDEIEDKDIENVGANDGAVYDEQNQVHDLDPTDKVQALFIALKRGDYKEDAKKEKAVRVKIKTFIDNWQGKYALLTPQQQQAAAAKNANYDFILDWLDNQNEDDKNTGAGLAGIVLADDDGGKTTLAIADIGAFGLEKPGKIDKMKGTNYSKICKAIEIFNKEMDINRKRDLFTGMMGMIKKWIEHHKKDKVSTSKTKKQLAGFEALYKAYERFLTAPEEAKLATEKKSIHKDSQNMTGTKTLFDETAGNKKSSERAKDVRDATVDDRAIRLAELLHRGKADNDDKTFGAVMKWLADNVFNELEDKYIAATQHLFKKTSNLIGDILSVFKAGSLRSRYLLDKLKGYESPYAKLAFALGLMGKTWRDSLAVVGGVDTHIESTVEREDAMSLIISGYDSKQIDEILRTTKDESTYEGAIKVYLENKHPNMRKQIRAHMNLKNAKKDGTPEELNDANDEYLCSMIHRLRKEGSFGKRLDKDKLMAGITTWLKDASDEEREAILDEESGFMKKLRDLSGTFSYSGIDDGDLAYIKEKIGAPKELPEGKETNAIFDQLEALTAKQATKNFISRWAQDKDMGEQFKNILFDGAVKDPQKAVVAKFCNDSDLERWTAIEGELKEVAQKIDDEENGANNIDRLKELRKAENALEKERGKIFDRGYLGVQALMDKASVHHDIQKEISETLKSNGVKGRIYQKIVKLAKSGFTVNFGTDVLKYLNELEPDSPEFAAIAADKDLIKVLQARTLGQLGIKSNMMQWELISAELGLKPPLSNTEISSDDREKASSDNFKRKHRKNRAKLLTPVEIEDQKKELKEQKTDPAFWAARLAYEYEKGYFSRDEHTLLQTMFEAQKAGPSIEEVLKKLKELDEDAHSYIQDKDKHACRIIRANAQGNKPIKAMDVLIDSRESVLLKRQVDASEVTELVDLMSADDLLKEAFDFESMEEWVERKKELLDALENEQNEEIRATKEAQVEELNVKIKRFDISPAFLETIDRVLPPQKAIKAKKQIRFKVGKELMADGDNEAKKLFKRLGGFTEADIKLIGMDIKAISDLEIQKQSETGLQWSSQSSRMLQRDVAAADFLTKGWDRNERIPALEGVLTKEELEQEKEALLTSLKEAEGKLQEAQEKFEERKKEYDAKLTGAVAALTSAIVFTLSMASGVGAAVGVVQLVWALASTAMQTTINQTMGMITGGDRVGGVRERAEDFFFTALADQAGAITGLIGANLAFALDVKALGTFSQGTGPDGKPLLSSWENILRTPFLKTAKGILTTTFNDIGSKFVKNLTDEKKSVLSDPIGDFQTWGKNQISSLPRKYLKSLLMTTAATGVGALAKELDWGFLKFHNPNAAGANRYTREGDREFMASDAKLNFFKNDGDTFTSWFNGWGMFDASPKFGGAGWNGGEDPAKGLLEVFTSAAKNLQDPKVLVALGNAAVWGTMDGTKGIKQRLTGLVDTAINNFTAFNGEPLDSETKALLKKTMTKAFDGAVEEKQQDIIKIIENGYGDNIEVELDDLKDNAFESHQILDIWEKIDRIGDGADAANNLKFFNEAAKVLDITEDQIKLYRRETKCKKFVSIMDFRTDYAQNNSDYNRIFSNKDFVKRYIEDRNHDGHHPKQVQYTVEFDGNDLANTKDLENDLNSIYAEWSELTEMGVKDIKLIF</sequence>
<proteinExistence type="predicted"/>
<gene>
    <name evidence="3" type="ORF">AsAng_0030020</name>
</gene>
<evidence type="ECO:0000256" key="2">
    <source>
        <dbReference type="SAM" id="MobiDB-lite"/>
    </source>
</evidence>
<reference evidence="3" key="1">
    <citation type="submission" date="2022-09" db="EMBL/GenBank/DDBJ databases">
        <title>Aureispira anguillicida sp. nov., isolated from Leptocephalus of Japanese eel Anguilla japonica.</title>
        <authorList>
            <person name="Yuasa K."/>
            <person name="Mekata T."/>
            <person name="Ikunari K."/>
        </authorList>
    </citation>
    <scope>NUCLEOTIDE SEQUENCE</scope>
    <source>
        <strain evidence="3">EL160426</strain>
    </source>
</reference>
<organism evidence="3 4">
    <name type="scientific">Aureispira anguillae</name>
    <dbReference type="NCBI Taxonomy" id="2864201"/>
    <lineage>
        <taxon>Bacteria</taxon>
        <taxon>Pseudomonadati</taxon>
        <taxon>Bacteroidota</taxon>
        <taxon>Saprospiria</taxon>
        <taxon>Saprospirales</taxon>
        <taxon>Saprospiraceae</taxon>
        <taxon>Aureispira</taxon>
    </lineage>
</organism>
<feature type="coiled-coil region" evidence="1">
    <location>
        <begin position="1245"/>
        <end position="1279"/>
    </location>
</feature>
<feature type="coiled-coil region" evidence="1">
    <location>
        <begin position="1083"/>
        <end position="1122"/>
    </location>
</feature>
<evidence type="ECO:0000313" key="4">
    <source>
        <dbReference type="Proteomes" id="UP001060919"/>
    </source>
</evidence>
<feature type="compositionally biased region" description="Basic and acidic residues" evidence="2">
    <location>
        <begin position="396"/>
        <end position="408"/>
    </location>
</feature>
<feature type="region of interest" description="Disordered" evidence="2">
    <location>
        <begin position="374"/>
        <end position="408"/>
    </location>
</feature>
<feature type="compositionally biased region" description="Basic and acidic residues" evidence="2">
    <location>
        <begin position="922"/>
        <end position="933"/>
    </location>
</feature>
<dbReference type="Proteomes" id="UP001060919">
    <property type="component" value="Chromosome"/>
</dbReference>
<dbReference type="KEGG" id="aup:AsAng_0030020"/>
<evidence type="ECO:0000256" key="1">
    <source>
        <dbReference type="SAM" id="Coils"/>
    </source>
</evidence>
<accession>A0A915YFQ1</accession>
<name>A0A915YFQ1_9BACT</name>
<feature type="region of interest" description="Disordered" evidence="2">
    <location>
        <begin position="915"/>
        <end position="938"/>
    </location>
</feature>
<dbReference type="EMBL" id="AP026867">
    <property type="protein sequence ID" value="BDS12283.1"/>
    <property type="molecule type" value="Genomic_DNA"/>
</dbReference>
<dbReference type="RefSeq" id="WP_264793379.1">
    <property type="nucleotide sequence ID" value="NZ_AP026867.1"/>
</dbReference>
<keyword evidence="1" id="KW-0175">Coiled coil</keyword>
<protein>
    <submittedName>
        <fullName evidence="3">Uncharacterized protein</fullName>
    </submittedName>
</protein>
<evidence type="ECO:0000313" key="3">
    <source>
        <dbReference type="EMBL" id="BDS12283.1"/>
    </source>
</evidence>